<dbReference type="GO" id="GO:0006508">
    <property type="term" value="P:proteolysis"/>
    <property type="evidence" value="ECO:0007669"/>
    <property type="project" value="UniProtKB-KW"/>
</dbReference>
<dbReference type="CDD" id="cd07328">
    <property type="entry name" value="M48_Ste24p_like"/>
    <property type="match status" value="1"/>
</dbReference>
<evidence type="ECO:0000256" key="3">
    <source>
        <dbReference type="ARBA" id="ARBA00022475"/>
    </source>
</evidence>
<keyword evidence="9 12" id="KW-1133">Transmembrane helix</keyword>
<keyword evidence="11 12" id="KW-0472">Membrane</keyword>
<dbReference type="GO" id="GO:0004222">
    <property type="term" value="F:metalloendopeptidase activity"/>
    <property type="evidence" value="ECO:0007669"/>
    <property type="project" value="InterPro"/>
</dbReference>
<evidence type="ECO:0000256" key="10">
    <source>
        <dbReference type="ARBA" id="ARBA00023049"/>
    </source>
</evidence>
<evidence type="ECO:0000256" key="8">
    <source>
        <dbReference type="ARBA" id="ARBA00022833"/>
    </source>
</evidence>
<evidence type="ECO:0000256" key="11">
    <source>
        <dbReference type="ARBA" id="ARBA00023136"/>
    </source>
</evidence>
<feature type="transmembrane region" description="Helical" evidence="12">
    <location>
        <begin position="12"/>
        <end position="35"/>
    </location>
</feature>
<evidence type="ECO:0000256" key="7">
    <source>
        <dbReference type="ARBA" id="ARBA00022801"/>
    </source>
</evidence>
<keyword evidence="5 12" id="KW-0812">Transmembrane</keyword>
<evidence type="ECO:0000259" key="13">
    <source>
        <dbReference type="Pfam" id="PF01435"/>
    </source>
</evidence>
<comment type="cofactor">
    <cofactor evidence="1">
        <name>Zn(2+)</name>
        <dbReference type="ChEBI" id="CHEBI:29105"/>
    </cofactor>
</comment>
<evidence type="ECO:0000256" key="1">
    <source>
        <dbReference type="ARBA" id="ARBA00001947"/>
    </source>
</evidence>
<evidence type="ECO:0000256" key="4">
    <source>
        <dbReference type="ARBA" id="ARBA00022670"/>
    </source>
</evidence>
<feature type="transmembrane region" description="Helical" evidence="12">
    <location>
        <begin position="47"/>
        <end position="66"/>
    </location>
</feature>
<sequence>MVTTLRAALSVLLLAGFYVAAGGLVAVFLWLTVLAARAGAGAGAAKLGLLAIVVVVALLRALWLVARAKPAPDPGVELGAAAAPELWATVRELAAAADTRVPDEIRLVPEVNAAVSEDARLLGLVGGRRRLYLGVPLVQALDVAQLRSVLAHELGHYSRSHTRLGPIAYRGRAVILATVQQLSGVAGWVLRGYARLYLLVSASVSRRQELEADELSVRVVGRDVAQGTLRELPVVDTAWAFYTGTYLADGWESGLAPTARGFFGGFGELLTARGSELAEIRTQAPPQEQSVWDSHPSVAARVAAMERMPSGDVPRDTRPATVLVPGFADAATAVAEAAVRFEDRTRLEWDELTARSVATGQQRTADSVHRAAARVAGVPRGTLGTVLDLVAAGRGAELTRELGLEDPGAGESDGDEVGAGDGADEVPPVQMALHVVVRAAAAQAGAARWQHSWSGSAELVGRDGAPFPVEDVVTAAAGPGGAPAARTLLAALGVDADAVGQVEERATAHGGEVLGGIANMQIAKAHHDVVILDRGLLLVPCPKRTEGGRDRIAALLASASVVELAAQHRFVPFEDVASAAVLKRVPVKVAFTLHDGTTLELKELWSGERLTKNSDELMLGAAQQFAPETVAAR</sequence>
<evidence type="ECO:0000313" key="15">
    <source>
        <dbReference type="Proteomes" id="UP000296469"/>
    </source>
</evidence>
<dbReference type="RefSeq" id="WP_135972839.1">
    <property type="nucleotide sequence ID" value="NZ_CP039291.1"/>
</dbReference>
<gene>
    <name evidence="14" type="ORF">E5225_01655</name>
</gene>
<dbReference type="Pfam" id="PF01435">
    <property type="entry name" value="Peptidase_M48"/>
    <property type="match status" value="1"/>
</dbReference>
<proteinExistence type="predicted"/>
<keyword evidence="6" id="KW-0479">Metal-binding</keyword>
<dbReference type="OrthoDB" id="155290at2"/>
<keyword evidence="15" id="KW-1185">Reference proteome</keyword>
<dbReference type="GO" id="GO:0046872">
    <property type="term" value="F:metal ion binding"/>
    <property type="evidence" value="ECO:0007669"/>
    <property type="project" value="UniProtKB-KW"/>
</dbReference>
<keyword evidence="7" id="KW-0378">Hydrolase</keyword>
<feature type="domain" description="Peptidase M48" evidence="13">
    <location>
        <begin position="83"/>
        <end position="307"/>
    </location>
</feature>
<evidence type="ECO:0000256" key="12">
    <source>
        <dbReference type="SAM" id="Phobius"/>
    </source>
</evidence>
<dbReference type="EMBL" id="CP039291">
    <property type="protein sequence ID" value="QCB92452.1"/>
    <property type="molecule type" value="Genomic_DNA"/>
</dbReference>
<keyword evidence="8" id="KW-0862">Zinc</keyword>
<keyword evidence="3" id="KW-1003">Cell membrane</keyword>
<dbReference type="GO" id="GO:0005886">
    <property type="term" value="C:plasma membrane"/>
    <property type="evidence" value="ECO:0007669"/>
    <property type="project" value="UniProtKB-SubCell"/>
</dbReference>
<evidence type="ECO:0000256" key="5">
    <source>
        <dbReference type="ARBA" id="ARBA00022692"/>
    </source>
</evidence>
<keyword evidence="10" id="KW-0482">Metalloprotease</keyword>
<dbReference type="InterPro" id="IPR050083">
    <property type="entry name" value="HtpX_protease"/>
</dbReference>
<dbReference type="PANTHER" id="PTHR43221">
    <property type="entry name" value="PROTEASE HTPX"/>
    <property type="match status" value="1"/>
</dbReference>
<dbReference type="KEGG" id="celz:E5225_01655"/>
<evidence type="ECO:0000256" key="2">
    <source>
        <dbReference type="ARBA" id="ARBA00004651"/>
    </source>
</evidence>
<comment type="subcellular location">
    <subcellularLocation>
        <location evidence="2">Cell membrane</location>
        <topology evidence="2">Multi-pass membrane protein</topology>
    </subcellularLocation>
</comment>
<protein>
    <submittedName>
        <fullName evidence="14">HtpX-like protease</fullName>
    </submittedName>
</protein>
<name>A0A4P7SEJ4_9CELL</name>
<keyword evidence="4 14" id="KW-0645">Protease</keyword>
<dbReference type="AlphaFoldDB" id="A0A4P7SEJ4"/>
<dbReference type="Gene3D" id="3.30.2010.10">
    <property type="entry name" value="Metalloproteases ('zincins'), catalytic domain"/>
    <property type="match status" value="1"/>
</dbReference>
<reference evidence="14 15" key="1">
    <citation type="submission" date="2019-04" db="EMBL/GenBank/DDBJ databases">
        <title>Isolation and identification of Cellulomonas shaoxiangyii sp. Nov. isolated from feces of the Tibetan antelopes (Pantholops hodgsonii) in the Qinghai-Tibet plateau of China.</title>
        <authorList>
            <person name="Tian Z."/>
        </authorList>
    </citation>
    <scope>NUCLEOTIDE SEQUENCE [LARGE SCALE GENOMIC DNA]</scope>
    <source>
        <strain evidence="14 15">Z28</strain>
    </source>
</reference>
<dbReference type="InterPro" id="IPR001915">
    <property type="entry name" value="Peptidase_M48"/>
</dbReference>
<dbReference type="Proteomes" id="UP000296469">
    <property type="component" value="Chromosome"/>
</dbReference>
<dbReference type="PANTHER" id="PTHR43221:SF1">
    <property type="entry name" value="PROTEASE HTPX"/>
    <property type="match status" value="1"/>
</dbReference>
<evidence type="ECO:0000256" key="6">
    <source>
        <dbReference type="ARBA" id="ARBA00022723"/>
    </source>
</evidence>
<evidence type="ECO:0000313" key="14">
    <source>
        <dbReference type="EMBL" id="QCB92452.1"/>
    </source>
</evidence>
<organism evidence="14 15">
    <name type="scientific">Cellulomonas shaoxiangyii</name>
    <dbReference type="NCBI Taxonomy" id="2566013"/>
    <lineage>
        <taxon>Bacteria</taxon>
        <taxon>Bacillati</taxon>
        <taxon>Actinomycetota</taxon>
        <taxon>Actinomycetes</taxon>
        <taxon>Micrococcales</taxon>
        <taxon>Cellulomonadaceae</taxon>
        <taxon>Cellulomonas</taxon>
    </lineage>
</organism>
<evidence type="ECO:0000256" key="9">
    <source>
        <dbReference type="ARBA" id="ARBA00022989"/>
    </source>
</evidence>
<accession>A0A4P7SEJ4</accession>